<evidence type="ECO:0000256" key="4">
    <source>
        <dbReference type="SAM" id="MobiDB-lite"/>
    </source>
</evidence>
<keyword evidence="6" id="KW-1185">Reference proteome</keyword>
<feature type="region of interest" description="Disordered" evidence="4">
    <location>
        <begin position="196"/>
        <end position="248"/>
    </location>
</feature>
<feature type="region of interest" description="Disordered" evidence="4">
    <location>
        <begin position="366"/>
        <end position="432"/>
    </location>
</feature>
<dbReference type="InterPro" id="IPR017923">
    <property type="entry name" value="TFIIS_N"/>
</dbReference>
<dbReference type="Proteomes" id="UP000694941">
    <property type="component" value="Unplaced"/>
</dbReference>
<feature type="compositionally biased region" description="Polar residues" evidence="4">
    <location>
        <begin position="421"/>
        <end position="430"/>
    </location>
</feature>
<reference evidence="7" key="1">
    <citation type="submission" date="2025-08" db="UniProtKB">
        <authorList>
            <consortium name="RefSeq"/>
        </authorList>
    </citation>
    <scope>IDENTIFICATION</scope>
    <source>
        <tissue evidence="7">Muscle</tissue>
    </source>
</reference>
<evidence type="ECO:0000313" key="6">
    <source>
        <dbReference type="Proteomes" id="UP000694941"/>
    </source>
</evidence>
<evidence type="ECO:0000256" key="1">
    <source>
        <dbReference type="ARBA" id="ARBA00004123"/>
    </source>
</evidence>
<dbReference type="RefSeq" id="XP_013775102.2">
    <property type="nucleotide sequence ID" value="XM_013919648.2"/>
</dbReference>
<dbReference type="InterPro" id="IPR051870">
    <property type="entry name" value="Elongin-A_domain"/>
</dbReference>
<evidence type="ECO:0000256" key="2">
    <source>
        <dbReference type="ARBA" id="ARBA00023242"/>
    </source>
</evidence>
<feature type="compositionally biased region" description="Basic residues" evidence="4">
    <location>
        <begin position="407"/>
        <end position="420"/>
    </location>
</feature>
<dbReference type="GeneID" id="106459970"/>
<feature type="compositionally biased region" description="Polar residues" evidence="4">
    <location>
        <begin position="95"/>
        <end position="118"/>
    </location>
</feature>
<dbReference type="Gene3D" id="6.10.250.3180">
    <property type="match status" value="1"/>
</dbReference>
<dbReference type="InterPro" id="IPR003617">
    <property type="entry name" value="TFIIS/CRSP70_N_sub"/>
</dbReference>
<dbReference type="PROSITE" id="PS51319">
    <property type="entry name" value="TFIIS_N"/>
    <property type="match status" value="1"/>
</dbReference>
<evidence type="ECO:0000313" key="7">
    <source>
        <dbReference type="RefSeq" id="XP_013775102.2"/>
    </source>
</evidence>
<gene>
    <name evidence="7" type="primary">LOC106459970</name>
</gene>
<feature type="compositionally biased region" description="Basic and acidic residues" evidence="4">
    <location>
        <begin position="221"/>
        <end position="240"/>
    </location>
</feature>
<dbReference type="SMART" id="SM00509">
    <property type="entry name" value="TFS2N"/>
    <property type="match status" value="1"/>
</dbReference>
<feature type="compositionally biased region" description="Low complexity" evidence="4">
    <location>
        <begin position="679"/>
        <end position="688"/>
    </location>
</feature>
<dbReference type="PANTHER" id="PTHR15141:SF76">
    <property type="entry name" value="TRANSCRIPTION ELONGATION FACTOR B POLYPEPTIDE 3"/>
    <property type="match status" value="1"/>
</dbReference>
<proteinExistence type="predicted"/>
<organism evidence="6 7">
    <name type="scientific">Limulus polyphemus</name>
    <name type="common">Atlantic horseshoe crab</name>
    <dbReference type="NCBI Taxonomy" id="6850"/>
    <lineage>
        <taxon>Eukaryota</taxon>
        <taxon>Metazoa</taxon>
        <taxon>Ecdysozoa</taxon>
        <taxon>Arthropoda</taxon>
        <taxon>Chelicerata</taxon>
        <taxon>Merostomata</taxon>
        <taxon>Xiphosura</taxon>
        <taxon>Limulidae</taxon>
        <taxon>Limulus</taxon>
    </lineage>
</organism>
<feature type="region of interest" description="Disordered" evidence="4">
    <location>
        <begin position="76"/>
        <end position="166"/>
    </location>
</feature>
<feature type="compositionally biased region" description="Basic residues" evidence="4">
    <location>
        <begin position="381"/>
        <end position="396"/>
    </location>
</feature>
<feature type="compositionally biased region" description="Basic and acidic residues" evidence="4">
    <location>
        <begin position="284"/>
        <end position="300"/>
    </location>
</feature>
<dbReference type="SUPFAM" id="SSF47676">
    <property type="entry name" value="Conserved domain common to transcription factors TFIIS, elongin A, CRSP70"/>
    <property type="match status" value="1"/>
</dbReference>
<dbReference type="Gene3D" id="1.20.930.10">
    <property type="entry name" value="Conserved domain common to transcription factors TFIIS, elongin A, CRSP70"/>
    <property type="match status" value="1"/>
</dbReference>
<comment type="subcellular location">
    <subcellularLocation>
        <location evidence="1 3">Nucleus</location>
    </subcellularLocation>
</comment>
<protein>
    <submittedName>
        <fullName evidence="7">LOW QUALITY PROTEIN: transcription elongation factor B polypeptide 3-like</fullName>
    </submittedName>
</protein>
<keyword evidence="2 3" id="KW-0539">Nucleus</keyword>
<feature type="domain" description="TFIIS N-terminal" evidence="5">
    <location>
        <begin position="1"/>
        <end position="78"/>
    </location>
</feature>
<evidence type="ECO:0000259" key="5">
    <source>
        <dbReference type="PROSITE" id="PS51319"/>
    </source>
</evidence>
<dbReference type="Pfam" id="PF08711">
    <property type="entry name" value="Med26"/>
    <property type="match status" value="1"/>
</dbReference>
<dbReference type="InterPro" id="IPR010684">
    <property type="entry name" value="RNA_pol_II_trans_fac_SIII_A"/>
</dbReference>
<feature type="region of interest" description="Disordered" evidence="4">
    <location>
        <begin position="284"/>
        <end position="325"/>
    </location>
</feature>
<dbReference type="CDD" id="cd00183">
    <property type="entry name" value="TFIIS_I"/>
    <property type="match status" value="1"/>
</dbReference>
<name>A0ABM1B5A7_LIMPO</name>
<feature type="region of interest" description="Disordered" evidence="4">
    <location>
        <begin position="649"/>
        <end position="698"/>
    </location>
</feature>
<evidence type="ECO:0000256" key="3">
    <source>
        <dbReference type="PROSITE-ProRule" id="PRU00649"/>
    </source>
</evidence>
<sequence>MANVKERVLYCKKKLEQGVGEEKTLHILHKLENVQVTVDLLQETGIGKVVNGLKRTDGKIGEKARNIVSTWKQVVSSSENAEKEHQHQRNKVPEYSQNKKSKTMAQNSVVPSHHISTGSKRKLVENEDGLNPSKYRSLHNDSSEVYTNEYRNKSGDTRGSSRSRFGNKYLDSLTNMSEEDEEHEYVPMYVDSNVNRRDSHDEFSGSEDTTETTKWNSSTLIKERESRVDTNHRSEQKQENVEQNSTKRGIEKRSLDCISFPKFSDEHYKKILINIKTKELKNKEKIHKKKDEKNGRHDRNNSVNLESQVKKSKAKGLTEDNYTSKEMPKTIKNTKKLLKMECTEGFTNSVASFEDCLGLNDNMKTKKKKTAIPVSPEKTTHSKHSSTGRVSSKHTKTSTQASEEPKKKSKNKHKESKQKVPHSQENSESKLGNMPVALQEPQLTPLDKVDVLSTLPEIQPNYRPLRLPEQENLPSRKKAATLTHEEAILFTSSKKDRTAVYSGRKTVYLSEVPTLYEACVRVLIDNVEGLAVTGGVPYELLKPVLERCSPTQLYTLEDYNPYLVENTDELWEVHCKRDFRGRNPDDEETWRELYLRLFDEREAKLKRITANISKTMSKYTPERQTKLAYVDTAAKPPREVARKQAKLGTGLPVSHPMKAGPLGKGTPRPQAPVINAAMSSSSSSNSSSQLKKPKTAPLMQKTLKLMKNIRR</sequence>
<accession>A0ABM1B5A7</accession>
<dbReference type="Pfam" id="PF06881">
    <property type="entry name" value="Elongin_A"/>
    <property type="match status" value="1"/>
</dbReference>
<feature type="compositionally biased region" description="Basic and acidic residues" evidence="4">
    <location>
        <begin position="316"/>
        <end position="325"/>
    </location>
</feature>
<dbReference type="InterPro" id="IPR035441">
    <property type="entry name" value="TFIIS/LEDGF_dom_sf"/>
</dbReference>
<dbReference type="PANTHER" id="PTHR15141">
    <property type="entry name" value="TRANSCRIPTION ELONGATION FACTOR B POLYPEPTIDE 3"/>
    <property type="match status" value="1"/>
</dbReference>